<comment type="pathway">
    <text evidence="4 18">Amino-acid biosynthesis; L-histidine biosynthesis; L-histidine from 5-phospho-alpha-D-ribose 1-diphosphate: step 1/9.</text>
</comment>
<feature type="domain" description="Histidine biosynthesis HisG C-terminal" evidence="20">
    <location>
        <begin position="217"/>
        <end position="287"/>
    </location>
</feature>
<dbReference type="InterPro" id="IPR020621">
    <property type="entry name" value="ATP-PRT_HisG_long"/>
</dbReference>
<dbReference type="HAMAP" id="MF_00079">
    <property type="entry name" value="HisG_Long"/>
    <property type="match status" value="1"/>
</dbReference>
<dbReference type="InterPro" id="IPR013820">
    <property type="entry name" value="ATP_PRibTrfase_cat"/>
</dbReference>
<dbReference type="NCBIfam" id="TIGR00070">
    <property type="entry name" value="hisG"/>
    <property type="match status" value="1"/>
</dbReference>
<keyword evidence="8 18" id="KW-0963">Cytoplasm</keyword>
<evidence type="ECO:0000256" key="8">
    <source>
        <dbReference type="ARBA" id="ARBA00022490"/>
    </source>
</evidence>
<dbReference type="InterPro" id="IPR015867">
    <property type="entry name" value="N-reg_PII/ATP_PRibTrfase_C"/>
</dbReference>
<evidence type="ECO:0000256" key="18">
    <source>
        <dbReference type="HAMAP-Rule" id="MF_00079"/>
    </source>
</evidence>
<keyword evidence="22" id="KW-1185">Reference proteome</keyword>
<dbReference type="GO" id="GO:0005524">
    <property type="term" value="F:ATP binding"/>
    <property type="evidence" value="ECO:0007669"/>
    <property type="project" value="UniProtKB-KW"/>
</dbReference>
<keyword evidence="15 18" id="KW-0460">Magnesium</keyword>
<dbReference type="GO" id="GO:0005737">
    <property type="term" value="C:cytoplasm"/>
    <property type="evidence" value="ECO:0007669"/>
    <property type="project" value="UniProtKB-SubCell"/>
</dbReference>
<dbReference type="FunFam" id="3.30.70.120:FF:000002">
    <property type="entry name" value="ATP phosphoribosyltransferase"/>
    <property type="match status" value="1"/>
</dbReference>
<evidence type="ECO:0000256" key="5">
    <source>
        <dbReference type="ARBA" id="ARBA00007955"/>
    </source>
</evidence>
<keyword evidence="13 18" id="KW-0547">Nucleotide-binding</keyword>
<dbReference type="CDD" id="cd13593">
    <property type="entry name" value="PBP2_HisGL3"/>
    <property type="match status" value="1"/>
</dbReference>
<comment type="function">
    <text evidence="17 18">Catalyzes the condensation of ATP and 5-phosphoribose 1-diphosphate to form N'-(5'-phosphoribosyl)-ATP (PR-ATP). Has a crucial role in the pathway because the rate of histidine biosynthesis seems to be controlled primarily by regulation of HisG enzymatic activity.</text>
</comment>
<evidence type="ECO:0000256" key="17">
    <source>
        <dbReference type="ARBA" id="ARBA00024861"/>
    </source>
</evidence>
<evidence type="ECO:0000256" key="2">
    <source>
        <dbReference type="ARBA" id="ARBA00001946"/>
    </source>
</evidence>
<dbReference type="Pfam" id="PF01634">
    <property type="entry name" value="HisG"/>
    <property type="match status" value="1"/>
</dbReference>
<evidence type="ECO:0000313" key="21">
    <source>
        <dbReference type="EMBL" id="OEG69926.1"/>
    </source>
</evidence>
<evidence type="ECO:0000313" key="22">
    <source>
        <dbReference type="Proteomes" id="UP000095237"/>
    </source>
</evidence>
<comment type="activity regulation">
    <text evidence="18">Feedback inhibited by histidine.</text>
</comment>
<dbReference type="NCBIfam" id="TIGR03455">
    <property type="entry name" value="HisG_C-term"/>
    <property type="match status" value="1"/>
</dbReference>
<name>A0A1E5IHE8_ENDTX</name>
<evidence type="ECO:0000256" key="13">
    <source>
        <dbReference type="ARBA" id="ARBA00022741"/>
    </source>
</evidence>
<keyword evidence="16 18" id="KW-0368">Histidine biosynthesis</keyword>
<proteinExistence type="inferred from homology"/>
<dbReference type="InterPro" id="IPR001348">
    <property type="entry name" value="ATP_PRibTrfase_HisG"/>
</dbReference>
<dbReference type="GO" id="GO:0000287">
    <property type="term" value="F:magnesium ion binding"/>
    <property type="evidence" value="ECO:0007669"/>
    <property type="project" value="UniProtKB-UniRule"/>
</dbReference>
<evidence type="ECO:0000256" key="6">
    <source>
        <dbReference type="ARBA" id="ARBA00011946"/>
    </source>
</evidence>
<evidence type="ECO:0000256" key="11">
    <source>
        <dbReference type="ARBA" id="ARBA00022679"/>
    </source>
</evidence>
<accession>A0A1E5IHE8</accession>
<evidence type="ECO:0000256" key="1">
    <source>
        <dbReference type="ARBA" id="ARBA00000915"/>
    </source>
</evidence>
<keyword evidence="11 18" id="KW-0808">Transferase</keyword>
<keyword evidence="9 18" id="KW-0028">Amino-acid biosynthesis</keyword>
<dbReference type="Gene3D" id="3.30.70.120">
    <property type="match status" value="1"/>
</dbReference>
<organism evidence="21 22">
    <name type="scientific">Endomicrobium trichonymphae</name>
    <dbReference type="NCBI Taxonomy" id="1408204"/>
    <lineage>
        <taxon>Bacteria</taxon>
        <taxon>Pseudomonadati</taxon>
        <taxon>Elusimicrobiota</taxon>
        <taxon>Endomicrobiia</taxon>
        <taxon>Endomicrobiales</taxon>
        <taxon>Endomicrobiaceae</taxon>
        <taxon>Candidatus Endomicrobiellum</taxon>
    </lineage>
</organism>
<comment type="similarity">
    <text evidence="5 18">Belongs to the ATP phosphoribosyltransferase family. Long subfamily.</text>
</comment>
<dbReference type="SUPFAM" id="SSF53850">
    <property type="entry name" value="Periplasmic binding protein-like II"/>
    <property type="match status" value="1"/>
</dbReference>
<evidence type="ECO:0000256" key="10">
    <source>
        <dbReference type="ARBA" id="ARBA00022676"/>
    </source>
</evidence>
<evidence type="ECO:0000256" key="15">
    <source>
        <dbReference type="ARBA" id="ARBA00022842"/>
    </source>
</evidence>
<comment type="cofactor">
    <cofactor evidence="2 18">
        <name>Mg(2+)</name>
        <dbReference type="ChEBI" id="CHEBI:18420"/>
    </cofactor>
</comment>
<dbReference type="PANTHER" id="PTHR21403">
    <property type="entry name" value="ATP PHOSPHORIBOSYLTRANSFERASE ATP-PRTASE"/>
    <property type="match status" value="1"/>
</dbReference>
<reference evidence="21 22" key="1">
    <citation type="submission" date="2015-11" db="EMBL/GenBank/DDBJ databases">
        <title>Evidence for parallel genomic evolution in an endosymbiosis of termite gut flagellates.</title>
        <authorList>
            <person name="Zheng H."/>
        </authorList>
    </citation>
    <scope>NUCLEOTIDE SEQUENCE [LARGE SCALE GENOMIC DNA]</scope>
    <source>
        <strain evidence="21 22">CET450</strain>
    </source>
</reference>
<evidence type="ECO:0000256" key="16">
    <source>
        <dbReference type="ARBA" id="ARBA00023102"/>
    </source>
</evidence>
<dbReference type="GO" id="GO:0000105">
    <property type="term" value="P:L-histidine biosynthetic process"/>
    <property type="evidence" value="ECO:0007669"/>
    <property type="project" value="UniProtKB-UniRule"/>
</dbReference>
<dbReference type="UniPathway" id="UPA00031">
    <property type="reaction ID" value="UER00006"/>
</dbReference>
<dbReference type="InterPro" id="IPR011322">
    <property type="entry name" value="N-reg_PII-like_a/b"/>
</dbReference>
<dbReference type="Gene3D" id="3.40.190.10">
    <property type="entry name" value="Periplasmic binding protein-like II"/>
    <property type="match status" value="2"/>
</dbReference>
<evidence type="ECO:0000256" key="4">
    <source>
        <dbReference type="ARBA" id="ARBA00004667"/>
    </source>
</evidence>
<evidence type="ECO:0000256" key="14">
    <source>
        <dbReference type="ARBA" id="ARBA00022840"/>
    </source>
</evidence>
<keyword evidence="14 18" id="KW-0067">ATP-binding</keyword>
<dbReference type="EC" id="2.4.2.17" evidence="6 18"/>
<dbReference type="PANTHER" id="PTHR21403:SF10">
    <property type="entry name" value="ATP PHOSPHORIBOSYLTRANSFERASE"/>
    <property type="match status" value="1"/>
</dbReference>
<dbReference type="Pfam" id="PF08029">
    <property type="entry name" value="HisG_C"/>
    <property type="match status" value="1"/>
</dbReference>
<comment type="caution">
    <text evidence="21">The sequence shown here is derived from an EMBL/GenBank/DDBJ whole genome shotgun (WGS) entry which is preliminary data.</text>
</comment>
<feature type="domain" description="ATP phosphoribosyltransferase catalytic" evidence="19">
    <location>
        <begin position="50"/>
        <end position="210"/>
    </location>
</feature>
<evidence type="ECO:0000259" key="20">
    <source>
        <dbReference type="Pfam" id="PF08029"/>
    </source>
</evidence>
<keyword evidence="10 18" id="KW-0328">Glycosyltransferase</keyword>
<comment type="subcellular location">
    <subcellularLocation>
        <location evidence="3 18">Cytoplasm</location>
    </subcellularLocation>
</comment>
<evidence type="ECO:0000256" key="3">
    <source>
        <dbReference type="ARBA" id="ARBA00004496"/>
    </source>
</evidence>
<dbReference type="SUPFAM" id="SSF54913">
    <property type="entry name" value="GlnB-like"/>
    <property type="match status" value="1"/>
</dbReference>
<sequence length="290" mass="32515">MKKLKLGFPKGSLQDATVELFRKAGTKISVSSRSYYPISDDDELEIMLVRSQETAKYVQDGFFDAGLTGFDWICESGAKVKEVCELNYAKSGFRSVKWVLAVPEDSKIKSIKDLEGKRVATELVNYTKRYFAKNKIKANIEFSWGATEAKAGKLVDAIVELTETGSSLRANKLRVIDEMFSSTTRFITNDKALNDSWKKEKIENVAMLLKGALATEGMVGLKMNVPLEFLKKIMVVLPAHKKPTISQLSDSKWVALEIIIEEQTVKKIIPALKRSGATDIIEYPLNKIIY</sequence>
<evidence type="ECO:0000259" key="19">
    <source>
        <dbReference type="Pfam" id="PF01634"/>
    </source>
</evidence>
<dbReference type="EMBL" id="LNVX01000528">
    <property type="protein sequence ID" value="OEG69926.1"/>
    <property type="molecule type" value="Genomic_DNA"/>
</dbReference>
<evidence type="ECO:0000256" key="7">
    <source>
        <dbReference type="ARBA" id="ARBA00020998"/>
    </source>
</evidence>
<comment type="catalytic activity">
    <reaction evidence="1 18">
        <text>1-(5-phospho-beta-D-ribosyl)-ATP + diphosphate = 5-phospho-alpha-D-ribose 1-diphosphate + ATP</text>
        <dbReference type="Rhea" id="RHEA:18473"/>
        <dbReference type="ChEBI" id="CHEBI:30616"/>
        <dbReference type="ChEBI" id="CHEBI:33019"/>
        <dbReference type="ChEBI" id="CHEBI:58017"/>
        <dbReference type="ChEBI" id="CHEBI:73183"/>
        <dbReference type="EC" id="2.4.2.17"/>
    </reaction>
</comment>
<keyword evidence="12 18" id="KW-0479">Metal-binding</keyword>
<evidence type="ECO:0000256" key="9">
    <source>
        <dbReference type="ARBA" id="ARBA00022605"/>
    </source>
</evidence>
<dbReference type="GO" id="GO:0003879">
    <property type="term" value="F:ATP phosphoribosyltransferase activity"/>
    <property type="evidence" value="ECO:0007669"/>
    <property type="project" value="UniProtKB-UniRule"/>
</dbReference>
<protein>
    <recommendedName>
        <fullName evidence="7 18">ATP phosphoribosyltransferase</fullName>
        <shortName evidence="18">ATP-PRT</shortName>
        <shortName evidence="18">ATP-PRTase</shortName>
        <ecNumber evidence="6 18">2.4.2.17</ecNumber>
    </recommendedName>
</protein>
<dbReference type="Proteomes" id="UP000095237">
    <property type="component" value="Unassembled WGS sequence"/>
</dbReference>
<evidence type="ECO:0000256" key="12">
    <source>
        <dbReference type="ARBA" id="ARBA00022723"/>
    </source>
</evidence>
<dbReference type="InterPro" id="IPR013115">
    <property type="entry name" value="HisG_C"/>
</dbReference>
<dbReference type="AlphaFoldDB" id="A0A1E5IHE8"/>
<gene>
    <name evidence="18" type="primary">hisG</name>
    <name evidence="21" type="ORF">ATZ36_07040</name>
</gene>